<dbReference type="InterPro" id="IPR036188">
    <property type="entry name" value="FAD/NAD-bd_sf"/>
</dbReference>
<evidence type="ECO:0000259" key="6">
    <source>
        <dbReference type="Pfam" id="PF07992"/>
    </source>
</evidence>
<dbReference type="Gene3D" id="3.50.50.100">
    <property type="match status" value="1"/>
</dbReference>
<evidence type="ECO:0000256" key="5">
    <source>
        <dbReference type="ARBA" id="ARBA00023027"/>
    </source>
</evidence>
<dbReference type="EC" id="1.6.99.3" evidence="7"/>
<evidence type="ECO:0000313" key="7">
    <source>
        <dbReference type="EMBL" id="SBO98907.1"/>
    </source>
</evidence>
<dbReference type="PANTHER" id="PTHR43706:SF45">
    <property type="entry name" value="NADH DEHYDROGENASE-LIKE PROTEIN RV1812C"/>
    <property type="match status" value="1"/>
</dbReference>
<reference evidence="7" key="1">
    <citation type="submission" date="2016-04" db="EMBL/GenBank/DDBJ databases">
        <authorList>
            <person name="Evans L.H."/>
            <person name="Alamgir A."/>
            <person name="Owens N."/>
            <person name="Weber N.D."/>
            <person name="Virtaneva K."/>
            <person name="Barbian K."/>
            <person name="Babar A."/>
            <person name="Rosenke K."/>
        </authorList>
    </citation>
    <scope>NUCLEOTIDE SEQUENCE</scope>
    <source>
        <strain evidence="7">Nono1</strain>
    </source>
</reference>
<protein>
    <submittedName>
        <fullName evidence="7">NADH dehydrogenase</fullName>
        <ecNumber evidence="7">1.6.99.3</ecNumber>
    </submittedName>
</protein>
<keyword evidence="2" id="KW-0285">Flavoprotein</keyword>
<organism evidence="7">
    <name type="scientific">Nonomuraea gerenzanensis</name>
    <dbReference type="NCBI Taxonomy" id="93944"/>
    <lineage>
        <taxon>Bacteria</taxon>
        <taxon>Bacillati</taxon>
        <taxon>Actinomycetota</taxon>
        <taxon>Actinomycetes</taxon>
        <taxon>Streptosporangiales</taxon>
        <taxon>Streptosporangiaceae</taxon>
        <taxon>Nonomuraea</taxon>
    </lineage>
</organism>
<keyword evidence="3" id="KW-0274">FAD</keyword>
<evidence type="ECO:0000256" key="4">
    <source>
        <dbReference type="ARBA" id="ARBA00023002"/>
    </source>
</evidence>
<name>A0A1M4EJ25_9ACTN</name>
<keyword evidence="5" id="KW-0520">NAD</keyword>
<keyword evidence="4 7" id="KW-0560">Oxidoreductase</keyword>
<dbReference type="GO" id="GO:0003954">
    <property type="term" value="F:NADH dehydrogenase activity"/>
    <property type="evidence" value="ECO:0007669"/>
    <property type="project" value="InterPro"/>
</dbReference>
<dbReference type="EMBL" id="LT559118">
    <property type="protein sequence ID" value="SBO98907.1"/>
    <property type="molecule type" value="Genomic_DNA"/>
</dbReference>
<evidence type="ECO:0000256" key="2">
    <source>
        <dbReference type="ARBA" id="ARBA00022630"/>
    </source>
</evidence>
<feature type="domain" description="FAD/NAD(P)-binding" evidence="6">
    <location>
        <begin position="4"/>
        <end position="327"/>
    </location>
</feature>
<sequence>MRKHILIVGGGYVGMYTAMGLRRLVRSGEVAVTVVDPRGYMTYQPFLAEAVGGSIEPRHVAAPLGQVLKGMRVLTGRITRVDHDARSAEFQPVQGPARTIGYDILVMAAGSITRALPIPGLAEHAVGFKSIGEAVHLRNRVLAQLAVAASTDDEAVRRRALTFVVVGGGFSGVEALAEMQGLADEAVRYHDGIEPADLSWTLVEANDRILPELHEDLGRWTVAALRKRAVDVRLGTLLTSAAGGVAVLSDGTEIDAGTLVWAAGGRPSPLAADSGLPVDRTGRIVATEYLRVAGIDDAFAAGDGAAVPDLTRPGAFTAPNAQHAVRQAKLLGRNLVAYVRGRRLKPYRHAYLGSVAGLGHHQGVAQVYRIKLTGWLGWLAHRAYHLGWVPTARNKAAVLADWVLAGLFRRETVRLEAIEHADEDFRQAVAASKADEAARRAVQEAPATGARPGAPVVRVAEQAGADVRQTPAA</sequence>
<dbReference type="AlphaFoldDB" id="A0A1M4EJ25"/>
<dbReference type="PANTHER" id="PTHR43706">
    <property type="entry name" value="NADH DEHYDROGENASE"/>
    <property type="match status" value="1"/>
</dbReference>
<comment type="similarity">
    <text evidence="1">Belongs to the NADH dehydrogenase family.</text>
</comment>
<dbReference type="InterPro" id="IPR045024">
    <property type="entry name" value="NDH-2"/>
</dbReference>
<dbReference type="PRINTS" id="PR00368">
    <property type="entry name" value="FADPNR"/>
</dbReference>
<dbReference type="InterPro" id="IPR023753">
    <property type="entry name" value="FAD/NAD-binding_dom"/>
</dbReference>
<gene>
    <name evidence="7" type="ORF">BN4615_P8423</name>
</gene>
<dbReference type="Pfam" id="PF07992">
    <property type="entry name" value="Pyr_redox_2"/>
    <property type="match status" value="1"/>
</dbReference>
<evidence type="ECO:0000256" key="1">
    <source>
        <dbReference type="ARBA" id="ARBA00005272"/>
    </source>
</evidence>
<evidence type="ECO:0000256" key="3">
    <source>
        <dbReference type="ARBA" id="ARBA00022827"/>
    </source>
</evidence>
<proteinExistence type="inferred from homology"/>
<dbReference type="SUPFAM" id="SSF51905">
    <property type="entry name" value="FAD/NAD(P)-binding domain"/>
    <property type="match status" value="2"/>
</dbReference>
<dbReference type="RefSeq" id="WP_225267636.1">
    <property type="nucleotide sequence ID" value="NZ_CP084058.1"/>
</dbReference>
<accession>A0A1M4EJ25</accession>